<evidence type="ECO:0000313" key="3">
    <source>
        <dbReference type="Proteomes" id="UP000181790"/>
    </source>
</evidence>
<comment type="caution">
    <text evidence="2">The sequence shown here is derived from an EMBL/GenBank/DDBJ whole genome shotgun (WGS) entry which is preliminary data.</text>
</comment>
<dbReference type="AlphaFoldDB" id="A0A1S2VAN4"/>
<keyword evidence="1" id="KW-1133">Transmembrane helix</keyword>
<keyword evidence="1" id="KW-0472">Membrane</keyword>
<proteinExistence type="predicted"/>
<evidence type="ECO:0000256" key="1">
    <source>
        <dbReference type="SAM" id="Phobius"/>
    </source>
</evidence>
<feature type="transmembrane region" description="Helical" evidence="1">
    <location>
        <begin position="16"/>
        <end position="35"/>
    </location>
</feature>
<evidence type="ECO:0000313" key="2">
    <source>
        <dbReference type="EMBL" id="OIN55752.1"/>
    </source>
</evidence>
<dbReference type="EMBL" id="MORL01000038">
    <property type="protein sequence ID" value="OIN55752.1"/>
    <property type="molecule type" value="Genomic_DNA"/>
</dbReference>
<reference evidence="2 3" key="1">
    <citation type="submission" date="2016-10" db="EMBL/GenBank/DDBJ databases">
        <title>Arsenicibacter rosenii gen. nov., sp. nov., an efficient arsenic-methylating bacterium isolated from an arsenic-contaminated paddy soil.</title>
        <authorList>
            <person name="Huang K."/>
        </authorList>
    </citation>
    <scope>NUCLEOTIDE SEQUENCE [LARGE SCALE GENOMIC DNA]</scope>
    <source>
        <strain evidence="2 3">SM-1</strain>
    </source>
</reference>
<gene>
    <name evidence="2" type="ORF">BLX24_28465</name>
</gene>
<accession>A0A1S2VAN4</accession>
<dbReference type="Proteomes" id="UP000181790">
    <property type="component" value="Unassembled WGS sequence"/>
</dbReference>
<sequence>MNYYKRTRPPYNNEKFSWGHLFLIAVFVYLAYVAARHCKIIRDGKQPVIHLTDIKPTFK</sequence>
<keyword evidence="1" id="KW-0812">Transmembrane</keyword>
<name>A0A1S2VAN4_9BACT</name>
<organism evidence="2 3">
    <name type="scientific">Arsenicibacter rosenii</name>
    <dbReference type="NCBI Taxonomy" id="1750698"/>
    <lineage>
        <taxon>Bacteria</taxon>
        <taxon>Pseudomonadati</taxon>
        <taxon>Bacteroidota</taxon>
        <taxon>Cytophagia</taxon>
        <taxon>Cytophagales</taxon>
        <taxon>Spirosomataceae</taxon>
        <taxon>Arsenicibacter</taxon>
    </lineage>
</organism>
<protein>
    <submittedName>
        <fullName evidence="2">Uncharacterized protein</fullName>
    </submittedName>
</protein>
<keyword evidence="3" id="KW-1185">Reference proteome</keyword>
<dbReference type="RefSeq" id="WP_071506637.1">
    <property type="nucleotide sequence ID" value="NZ_MORL01000038.1"/>
</dbReference>